<dbReference type="CDD" id="cd02859">
    <property type="entry name" value="E_set_AMPKbeta_like_N"/>
    <property type="match status" value="1"/>
</dbReference>
<feature type="compositionally biased region" description="Polar residues" evidence="1">
    <location>
        <begin position="394"/>
        <end position="416"/>
    </location>
</feature>
<dbReference type="PROSITE" id="PS51257">
    <property type="entry name" value="PROKAR_LIPOPROTEIN"/>
    <property type="match status" value="1"/>
</dbReference>
<dbReference type="Gene3D" id="2.60.40.10">
    <property type="entry name" value="Immunoglobulins"/>
    <property type="match status" value="1"/>
</dbReference>
<reference evidence="3 4" key="1">
    <citation type="journal article" date="2010" name="Science">
        <title>Genome expansion and gene loss in powdery mildew fungi reveal tradeoffs in extreme parasitism.</title>
        <authorList>
            <person name="Spanu P.D."/>
            <person name="Abbott J.C."/>
            <person name="Amselem J."/>
            <person name="Burgis T.A."/>
            <person name="Soanes D.M."/>
            <person name="Stueber K."/>
            <person name="Ver Loren van Themaat E."/>
            <person name="Brown J.K.M."/>
            <person name="Butcher S.A."/>
            <person name="Gurr S.J."/>
            <person name="Lebrun M.-H."/>
            <person name="Ridout C.J."/>
            <person name="Schulze-Lefert P."/>
            <person name="Talbot N.J."/>
            <person name="Ahmadinejad N."/>
            <person name="Ametz C."/>
            <person name="Barton G.R."/>
            <person name="Benjdia M."/>
            <person name="Bidzinski P."/>
            <person name="Bindschedler L.V."/>
            <person name="Both M."/>
            <person name="Brewer M.T."/>
            <person name="Cadle-Davidson L."/>
            <person name="Cadle-Davidson M.M."/>
            <person name="Collemare J."/>
            <person name="Cramer R."/>
            <person name="Frenkel O."/>
            <person name="Godfrey D."/>
            <person name="Harriman J."/>
            <person name="Hoede C."/>
            <person name="King B.C."/>
            <person name="Klages S."/>
            <person name="Kleemann J."/>
            <person name="Knoll D."/>
            <person name="Koti P.S."/>
            <person name="Kreplak J."/>
            <person name="Lopez-Ruiz F.J."/>
            <person name="Lu X."/>
            <person name="Maekawa T."/>
            <person name="Mahanil S."/>
            <person name="Micali C."/>
            <person name="Milgroom M.G."/>
            <person name="Montana G."/>
            <person name="Noir S."/>
            <person name="O'Connell R.J."/>
            <person name="Oberhaensli S."/>
            <person name="Parlange F."/>
            <person name="Pedersen C."/>
            <person name="Quesneville H."/>
            <person name="Reinhardt R."/>
            <person name="Rott M."/>
            <person name="Sacristan S."/>
            <person name="Schmidt S.M."/>
            <person name="Schoen M."/>
            <person name="Skamnioti P."/>
            <person name="Sommer H."/>
            <person name="Stephens A."/>
            <person name="Takahara H."/>
            <person name="Thordal-Christensen H."/>
            <person name="Vigouroux M."/>
            <person name="Wessling R."/>
            <person name="Wicker T."/>
            <person name="Panstruga R."/>
        </authorList>
    </citation>
    <scope>NUCLEOTIDE SEQUENCE [LARGE SCALE GENOMIC DNA]</scope>
    <source>
        <strain evidence="3">DH14</strain>
    </source>
</reference>
<accession>N1JP42</accession>
<evidence type="ECO:0000256" key="1">
    <source>
        <dbReference type="SAM" id="MobiDB-lite"/>
    </source>
</evidence>
<keyword evidence="4" id="KW-1185">Reference proteome</keyword>
<feature type="domain" description="AMP-activated protein kinase glycogen-binding" evidence="2">
    <location>
        <begin position="34"/>
        <end position="101"/>
    </location>
</feature>
<dbReference type="STRING" id="546991.N1JP42"/>
<comment type="caution">
    <text evidence="3">The sequence shown here is derived from an EMBL/GenBank/DDBJ whole genome shotgun (WGS) entry which is preliminary data.</text>
</comment>
<gene>
    <name evidence="3" type="ORF">BGHDH14_bgh03603</name>
</gene>
<dbReference type="HOGENOM" id="CLU_011453_3_0_1"/>
<feature type="region of interest" description="Disordered" evidence="1">
    <location>
        <begin position="383"/>
        <end position="416"/>
    </location>
</feature>
<proteinExistence type="predicted"/>
<dbReference type="InterPro" id="IPR014756">
    <property type="entry name" value="Ig_E-set"/>
</dbReference>
<dbReference type="InParanoid" id="N1JP42"/>
<dbReference type="eggNOG" id="KOG1616">
    <property type="taxonomic scope" value="Eukaryota"/>
</dbReference>
<evidence type="ECO:0000259" key="2">
    <source>
        <dbReference type="Pfam" id="PF16561"/>
    </source>
</evidence>
<evidence type="ECO:0000313" key="4">
    <source>
        <dbReference type="Proteomes" id="UP000015441"/>
    </source>
</evidence>
<sequence>MKALSGSKAPSLMTGLLSCDSITTPPSMCLSKGLSGSITSWKIATQCKKLGRSYQPFPMQAKNLATERSGTYHFVVDGNWVTDHTAPQENDDSGNLNNILTPDRINILAPEALGIMSGVTPNATTASLVGAIPLEKDKRCVSLPGTFPETPAPGEETNQPKIFSSKVSQENNSLKAKEDTNLLFSSLSLNAQHAIDPTVPSSTGLVPDPNLNAQSSQATLFTDSTIQSVGPQSSTAALAGEIPKILRKPIEQNNEDKSDHANNNMHTRTVEPENEAFNDSTTEYIKPVARGTESSQDQNPVAHLPLPNSHELVSDIKLSGPVSEQHSVQDIANDRLKEAASQIIITEVAKNISDDLKDGNILAKQIPEVNCCKAPEKNLDEDVASKDSCPANRSDVSTGVSSSTAEPVTDSLPVSQHVAQPVPGLITEQTTRLSIPDNDLAASCSNSPTITDKADKKKKRSSFFGKLKAKLIYKDKD</sequence>
<dbReference type="Proteomes" id="UP000015441">
    <property type="component" value="Unassembled WGS sequence"/>
</dbReference>
<name>N1JP42_BLUG1</name>
<dbReference type="InterPro" id="IPR013783">
    <property type="entry name" value="Ig-like_fold"/>
</dbReference>
<dbReference type="InterPro" id="IPR032640">
    <property type="entry name" value="AMPK1_CBM"/>
</dbReference>
<organism evidence="3 4">
    <name type="scientific">Blumeria graminis f. sp. hordei (strain DH14)</name>
    <name type="common">Barley powdery mildew</name>
    <name type="synonym">Oidium monilioides f. sp. hordei</name>
    <dbReference type="NCBI Taxonomy" id="546991"/>
    <lineage>
        <taxon>Eukaryota</taxon>
        <taxon>Fungi</taxon>
        <taxon>Dikarya</taxon>
        <taxon>Ascomycota</taxon>
        <taxon>Pezizomycotina</taxon>
        <taxon>Leotiomycetes</taxon>
        <taxon>Erysiphales</taxon>
        <taxon>Erysiphaceae</taxon>
        <taxon>Blumeria</taxon>
        <taxon>Blumeria hordei</taxon>
    </lineage>
</organism>
<dbReference type="Pfam" id="PF16561">
    <property type="entry name" value="AMPK1_CBM"/>
    <property type="match status" value="1"/>
</dbReference>
<evidence type="ECO:0000313" key="3">
    <source>
        <dbReference type="EMBL" id="CCU82356.1"/>
    </source>
</evidence>
<dbReference type="SUPFAM" id="SSF81296">
    <property type="entry name" value="E set domains"/>
    <property type="match status" value="1"/>
</dbReference>
<feature type="region of interest" description="Disordered" evidence="1">
    <location>
        <begin position="252"/>
        <end position="279"/>
    </location>
</feature>
<dbReference type="AlphaFoldDB" id="N1JP42"/>
<dbReference type="EMBL" id="CAUH01006251">
    <property type="protein sequence ID" value="CCU82356.1"/>
    <property type="molecule type" value="Genomic_DNA"/>
</dbReference>
<dbReference type="OrthoDB" id="5873279at2759"/>
<protein>
    <recommendedName>
        <fullName evidence="2">AMP-activated protein kinase glycogen-binding domain-containing protein</fullName>
    </recommendedName>
</protein>